<evidence type="ECO:0000256" key="1">
    <source>
        <dbReference type="SAM" id="MobiDB-lite"/>
    </source>
</evidence>
<dbReference type="AlphaFoldDB" id="A0A0D3GDB5"/>
<organism evidence="2">
    <name type="scientific">Oryza barthii</name>
    <dbReference type="NCBI Taxonomy" id="65489"/>
    <lineage>
        <taxon>Eukaryota</taxon>
        <taxon>Viridiplantae</taxon>
        <taxon>Streptophyta</taxon>
        <taxon>Embryophyta</taxon>
        <taxon>Tracheophyta</taxon>
        <taxon>Spermatophyta</taxon>
        <taxon>Magnoliopsida</taxon>
        <taxon>Liliopsida</taxon>
        <taxon>Poales</taxon>
        <taxon>Poaceae</taxon>
        <taxon>BOP clade</taxon>
        <taxon>Oryzoideae</taxon>
        <taxon>Oryzeae</taxon>
        <taxon>Oryzinae</taxon>
        <taxon>Oryza</taxon>
    </lineage>
</organism>
<evidence type="ECO:0000313" key="2">
    <source>
        <dbReference type="EnsemblPlants" id="OBART06G04700.1"/>
    </source>
</evidence>
<dbReference type="HOGENOM" id="CLU_2076683_0_0_1"/>
<dbReference type="PaxDb" id="65489-OBART06G04700.1"/>
<sequence length="118" mass="12555">MYIKEKGKIIQMQCVRAPPLQQKANYKVCNLSKAGTAATFNELLLPVFPPTNEPSITRVQHLTTAPLAAQRAVPAAAAAAAVAVRERGAALDEGRGRRAQLGDRRTGTAARRAAPGRP</sequence>
<keyword evidence="3" id="KW-1185">Reference proteome</keyword>
<proteinExistence type="predicted"/>
<dbReference type="Gramene" id="OBART06G04700.1">
    <property type="protein sequence ID" value="OBART06G04700.1"/>
    <property type="gene ID" value="OBART06G04700"/>
</dbReference>
<name>A0A0D3GDB5_9ORYZ</name>
<dbReference type="EnsemblPlants" id="OBART06G04700.1">
    <property type="protein sequence ID" value="OBART06G04700.1"/>
    <property type="gene ID" value="OBART06G04700"/>
</dbReference>
<evidence type="ECO:0000313" key="3">
    <source>
        <dbReference type="Proteomes" id="UP000026960"/>
    </source>
</evidence>
<dbReference type="Proteomes" id="UP000026960">
    <property type="component" value="Chromosome 6"/>
</dbReference>
<feature type="region of interest" description="Disordered" evidence="1">
    <location>
        <begin position="88"/>
        <end position="118"/>
    </location>
</feature>
<reference evidence="2" key="2">
    <citation type="submission" date="2015-03" db="UniProtKB">
        <authorList>
            <consortium name="EnsemblPlants"/>
        </authorList>
    </citation>
    <scope>IDENTIFICATION</scope>
</reference>
<protein>
    <submittedName>
        <fullName evidence="2">Uncharacterized protein</fullName>
    </submittedName>
</protein>
<feature type="compositionally biased region" description="Low complexity" evidence="1">
    <location>
        <begin position="107"/>
        <end position="118"/>
    </location>
</feature>
<reference evidence="2" key="1">
    <citation type="journal article" date="2009" name="Rice">
        <title>De Novo Next Generation Sequencing of Plant Genomes.</title>
        <authorList>
            <person name="Rounsley S."/>
            <person name="Marri P.R."/>
            <person name="Yu Y."/>
            <person name="He R."/>
            <person name="Sisneros N."/>
            <person name="Goicoechea J.L."/>
            <person name="Lee S.J."/>
            <person name="Angelova A."/>
            <person name="Kudrna D."/>
            <person name="Luo M."/>
            <person name="Affourtit J."/>
            <person name="Desany B."/>
            <person name="Knight J."/>
            <person name="Niazi F."/>
            <person name="Egholm M."/>
            <person name="Wing R.A."/>
        </authorList>
    </citation>
    <scope>NUCLEOTIDE SEQUENCE [LARGE SCALE GENOMIC DNA]</scope>
    <source>
        <strain evidence="2">cv. IRGC 105608</strain>
    </source>
</reference>
<accession>A0A0D3GDB5</accession>
<feature type="compositionally biased region" description="Basic and acidic residues" evidence="1">
    <location>
        <begin position="88"/>
        <end position="106"/>
    </location>
</feature>